<dbReference type="Proteomes" id="UP000735302">
    <property type="component" value="Unassembled WGS sequence"/>
</dbReference>
<dbReference type="Pfam" id="PF00010">
    <property type="entry name" value="HLH"/>
    <property type="match status" value="1"/>
</dbReference>
<dbReference type="Gene3D" id="4.10.280.10">
    <property type="entry name" value="Helix-loop-helix DNA-binding domain"/>
    <property type="match status" value="1"/>
</dbReference>
<feature type="region of interest" description="Disordered" evidence="7">
    <location>
        <begin position="143"/>
        <end position="183"/>
    </location>
</feature>
<keyword evidence="3" id="KW-0805">Transcription regulation</keyword>
<keyword evidence="5" id="KW-0804">Transcription</keyword>
<dbReference type="InterPro" id="IPR036638">
    <property type="entry name" value="HLH_DNA-bd_sf"/>
</dbReference>
<feature type="region of interest" description="Disordered" evidence="7">
    <location>
        <begin position="73"/>
        <end position="94"/>
    </location>
</feature>
<sequence>MTLLSNKQEVSESSDCQKNYKDNYVYNNIVETDQFSFFAKASNVFNNTNQDSNCPNFEKLSSDFKMSATELSNDCTRNSSFSPREQNPSEANGHATENLIKSVNTVAENTNLRNSALHETENMQLQDCQAALDAAESERRYARKRHLPVSDINEVNKNTDKDSSLSSSLSSESPSKDLSGVQGDIVSTSHTTAVVNDFGGSSSHPPPLYEVSRESPATSPDITSSGNISSCSSNGSSSSSSSSSNSTRKKAKRMSQSMEDLQNQRILANVRERQRTQSLNDAFSQLRKIIPTLPSDKLSKIQTLKLASRYIDFLYQVLRSDEQDNKMSSSCSYVASERLSYAFSVWRMEGAWSTLGHG</sequence>
<dbReference type="GO" id="GO:0030154">
    <property type="term" value="P:cell differentiation"/>
    <property type="evidence" value="ECO:0007669"/>
    <property type="project" value="UniProtKB-KW"/>
</dbReference>
<evidence type="ECO:0000313" key="10">
    <source>
        <dbReference type="Proteomes" id="UP000735302"/>
    </source>
</evidence>
<dbReference type="FunFam" id="4.10.280.10:FF:000030">
    <property type="entry name" value="Twist transcription factor"/>
    <property type="match status" value="1"/>
</dbReference>
<dbReference type="GO" id="GO:0046983">
    <property type="term" value="F:protein dimerization activity"/>
    <property type="evidence" value="ECO:0007669"/>
    <property type="project" value="InterPro"/>
</dbReference>
<evidence type="ECO:0000256" key="4">
    <source>
        <dbReference type="ARBA" id="ARBA00023125"/>
    </source>
</evidence>
<dbReference type="InterPro" id="IPR011598">
    <property type="entry name" value="bHLH_dom"/>
</dbReference>
<feature type="region of interest" description="Disordered" evidence="7">
    <location>
        <begin position="196"/>
        <end position="260"/>
    </location>
</feature>
<keyword evidence="1" id="KW-0217">Developmental protein</keyword>
<evidence type="ECO:0000256" key="3">
    <source>
        <dbReference type="ARBA" id="ARBA00023015"/>
    </source>
</evidence>
<dbReference type="GO" id="GO:0000977">
    <property type="term" value="F:RNA polymerase II transcription regulatory region sequence-specific DNA binding"/>
    <property type="evidence" value="ECO:0007669"/>
    <property type="project" value="TreeGrafter"/>
</dbReference>
<dbReference type="EMBL" id="BLXT01007159">
    <property type="protein sequence ID" value="GFO37006.1"/>
    <property type="molecule type" value="Genomic_DNA"/>
</dbReference>
<dbReference type="PANTHER" id="PTHR23349">
    <property type="entry name" value="BASIC HELIX-LOOP-HELIX TRANSCRIPTION FACTOR, TWIST"/>
    <property type="match status" value="1"/>
</dbReference>
<feature type="compositionally biased region" description="Low complexity" evidence="7">
    <location>
        <begin position="164"/>
        <end position="179"/>
    </location>
</feature>
<dbReference type="PANTHER" id="PTHR23349:SF50">
    <property type="entry name" value="PROTEIN TWIST"/>
    <property type="match status" value="1"/>
</dbReference>
<name>A0AAV4CZ44_9GAST</name>
<evidence type="ECO:0000256" key="6">
    <source>
        <dbReference type="ARBA" id="ARBA00023242"/>
    </source>
</evidence>
<keyword evidence="4" id="KW-0238">DNA-binding</keyword>
<feature type="compositionally biased region" description="Low complexity" evidence="7">
    <location>
        <begin position="224"/>
        <end position="246"/>
    </location>
</feature>
<evidence type="ECO:0000256" key="2">
    <source>
        <dbReference type="ARBA" id="ARBA00022782"/>
    </source>
</evidence>
<keyword evidence="10" id="KW-1185">Reference proteome</keyword>
<organism evidence="9 10">
    <name type="scientific">Plakobranchus ocellatus</name>
    <dbReference type="NCBI Taxonomy" id="259542"/>
    <lineage>
        <taxon>Eukaryota</taxon>
        <taxon>Metazoa</taxon>
        <taxon>Spiralia</taxon>
        <taxon>Lophotrochozoa</taxon>
        <taxon>Mollusca</taxon>
        <taxon>Gastropoda</taxon>
        <taxon>Heterobranchia</taxon>
        <taxon>Euthyneura</taxon>
        <taxon>Panpulmonata</taxon>
        <taxon>Sacoglossa</taxon>
        <taxon>Placobranchoidea</taxon>
        <taxon>Plakobranchidae</taxon>
        <taxon>Plakobranchus</taxon>
    </lineage>
</organism>
<evidence type="ECO:0000259" key="8">
    <source>
        <dbReference type="PROSITE" id="PS50888"/>
    </source>
</evidence>
<feature type="compositionally biased region" description="Polar residues" evidence="7">
    <location>
        <begin position="73"/>
        <end position="90"/>
    </location>
</feature>
<proteinExistence type="predicted"/>
<dbReference type="InterPro" id="IPR050283">
    <property type="entry name" value="E-box_TF_Regulators"/>
</dbReference>
<dbReference type="PROSITE" id="PS50888">
    <property type="entry name" value="BHLH"/>
    <property type="match status" value="1"/>
</dbReference>
<comment type="caution">
    <text evidence="9">The sequence shown here is derived from an EMBL/GenBank/DDBJ whole genome shotgun (WGS) entry which is preliminary data.</text>
</comment>
<accession>A0AAV4CZ44</accession>
<dbReference type="GO" id="GO:0000981">
    <property type="term" value="F:DNA-binding transcription factor activity, RNA polymerase II-specific"/>
    <property type="evidence" value="ECO:0007669"/>
    <property type="project" value="TreeGrafter"/>
</dbReference>
<protein>
    <recommendedName>
        <fullName evidence="8">BHLH domain-containing protein</fullName>
    </recommendedName>
</protein>
<keyword evidence="2" id="KW-0221">Differentiation</keyword>
<dbReference type="AlphaFoldDB" id="A0AAV4CZ44"/>
<reference evidence="9 10" key="1">
    <citation type="journal article" date="2021" name="Elife">
        <title>Chloroplast acquisition without the gene transfer in kleptoplastic sea slugs, Plakobranchus ocellatus.</title>
        <authorList>
            <person name="Maeda T."/>
            <person name="Takahashi S."/>
            <person name="Yoshida T."/>
            <person name="Shimamura S."/>
            <person name="Takaki Y."/>
            <person name="Nagai Y."/>
            <person name="Toyoda A."/>
            <person name="Suzuki Y."/>
            <person name="Arimoto A."/>
            <person name="Ishii H."/>
            <person name="Satoh N."/>
            <person name="Nishiyama T."/>
            <person name="Hasebe M."/>
            <person name="Maruyama T."/>
            <person name="Minagawa J."/>
            <person name="Obokata J."/>
            <person name="Shigenobu S."/>
        </authorList>
    </citation>
    <scope>NUCLEOTIDE SEQUENCE [LARGE SCALE GENOMIC DNA]</scope>
</reference>
<evidence type="ECO:0000313" key="9">
    <source>
        <dbReference type="EMBL" id="GFO37006.1"/>
    </source>
</evidence>
<evidence type="ECO:0000256" key="1">
    <source>
        <dbReference type="ARBA" id="ARBA00022473"/>
    </source>
</evidence>
<keyword evidence="6" id="KW-0539">Nucleus</keyword>
<dbReference type="SUPFAM" id="SSF47459">
    <property type="entry name" value="HLH, helix-loop-helix DNA-binding domain"/>
    <property type="match status" value="1"/>
</dbReference>
<gene>
    <name evidence="9" type="ORF">PoB_006351100</name>
</gene>
<dbReference type="SMART" id="SM00353">
    <property type="entry name" value="HLH"/>
    <property type="match status" value="1"/>
</dbReference>
<feature type="domain" description="BHLH" evidence="8">
    <location>
        <begin position="263"/>
        <end position="314"/>
    </location>
</feature>
<evidence type="ECO:0000256" key="7">
    <source>
        <dbReference type="SAM" id="MobiDB-lite"/>
    </source>
</evidence>
<evidence type="ECO:0000256" key="5">
    <source>
        <dbReference type="ARBA" id="ARBA00023163"/>
    </source>
</evidence>